<keyword evidence="2" id="KW-1185">Reference proteome</keyword>
<comment type="caution">
    <text evidence="1">The sequence shown here is derived from an EMBL/GenBank/DDBJ whole genome shotgun (WGS) entry which is preliminary data.</text>
</comment>
<sequence>MPEGLVYAAPTFLTSSKDGYLAIQYYYDWRAPPEKIIADSLLTTKAVITKTWDPIYRRFILHCRDPSVENRGNVGLCGLLKHYDAKDFPEGVKKLDCYADFRHWTGKVAILEGRLSSQVNLPQVESHTLKMQLKYARQQVERLLQKVESDLVAALHEAETRVAQSAKQIQDTVDNSVREGYRWTDSQLRDVEDCKRRGDIGKFIRITDWKRHNPGS</sequence>
<dbReference type="InParanoid" id="A0A2K1QG46"/>
<dbReference type="AlphaFoldDB" id="A0A2K1QG46"/>
<organism evidence="1 2">
    <name type="scientific">Sphaceloma murrayae</name>
    <dbReference type="NCBI Taxonomy" id="2082308"/>
    <lineage>
        <taxon>Eukaryota</taxon>
        <taxon>Fungi</taxon>
        <taxon>Dikarya</taxon>
        <taxon>Ascomycota</taxon>
        <taxon>Pezizomycotina</taxon>
        <taxon>Dothideomycetes</taxon>
        <taxon>Dothideomycetidae</taxon>
        <taxon>Myriangiales</taxon>
        <taxon>Elsinoaceae</taxon>
        <taxon>Sphaceloma</taxon>
    </lineage>
</organism>
<reference evidence="1 2" key="1">
    <citation type="submission" date="2017-06" db="EMBL/GenBank/DDBJ databases">
        <title>Draft genome sequence of a variant of Elsinoe murrayae.</title>
        <authorList>
            <person name="Cheng Q."/>
        </authorList>
    </citation>
    <scope>NUCLEOTIDE SEQUENCE [LARGE SCALE GENOMIC DNA]</scope>
    <source>
        <strain evidence="1 2">CQ-2017a</strain>
    </source>
</reference>
<accession>A0A2K1QG46</accession>
<name>A0A2K1QG46_9PEZI</name>
<dbReference type="Proteomes" id="UP000243797">
    <property type="component" value="Unassembled WGS sequence"/>
</dbReference>
<proteinExistence type="predicted"/>
<protein>
    <submittedName>
        <fullName evidence="1">Uncharacterized protein</fullName>
    </submittedName>
</protein>
<evidence type="ECO:0000313" key="2">
    <source>
        <dbReference type="Proteomes" id="UP000243797"/>
    </source>
</evidence>
<evidence type="ECO:0000313" key="1">
    <source>
        <dbReference type="EMBL" id="PNS13849.1"/>
    </source>
</evidence>
<gene>
    <name evidence="1" type="ORF">CAC42_1340</name>
</gene>
<dbReference type="EMBL" id="NKHZ01000089">
    <property type="protein sequence ID" value="PNS13849.1"/>
    <property type="molecule type" value="Genomic_DNA"/>
</dbReference>